<dbReference type="SUPFAM" id="SSF52172">
    <property type="entry name" value="CheY-like"/>
    <property type="match status" value="1"/>
</dbReference>
<dbReference type="InterPro" id="IPR039420">
    <property type="entry name" value="WalR-like"/>
</dbReference>
<dbReference type="InterPro" id="IPR001789">
    <property type="entry name" value="Sig_transdc_resp-reg_receiver"/>
</dbReference>
<dbReference type="EMBL" id="FNAN01000006">
    <property type="protein sequence ID" value="SDE61223.1"/>
    <property type="molecule type" value="Genomic_DNA"/>
</dbReference>
<dbReference type="PROSITE" id="PS50043">
    <property type="entry name" value="HTH_LUXR_2"/>
    <property type="match status" value="1"/>
</dbReference>
<keyword evidence="1" id="KW-0597">Phosphoprotein</keyword>
<dbReference type="SMART" id="SM00448">
    <property type="entry name" value="REC"/>
    <property type="match status" value="1"/>
</dbReference>
<evidence type="ECO:0000256" key="2">
    <source>
        <dbReference type="ARBA" id="ARBA00023015"/>
    </source>
</evidence>
<accession>A0A1G7EC38</accession>
<dbReference type="InterPro" id="IPR016032">
    <property type="entry name" value="Sig_transdc_resp-reg_C-effctor"/>
</dbReference>
<evidence type="ECO:0000256" key="1">
    <source>
        <dbReference type="ARBA" id="ARBA00022553"/>
    </source>
</evidence>
<reference evidence="9" key="1">
    <citation type="submission" date="2016-10" db="EMBL/GenBank/DDBJ databases">
        <authorList>
            <person name="Varghese N."/>
            <person name="Submissions S."/>
        </authorList>
    </citation>
    <scope>NUCLEOTIDE SEQUENCE [LARGE SCALE GENOMIC DNA]</scope>
    <source>
        <strain evidence="9">DSM 25329</strain>
    </source>
</reference>
<dbReference type="CDD" id="cd17535">
    <property type="entry name" value="REC_NarL-like"/>
    <property type="match status" value="1"/>
</dbReference>
<dbReference type="PROSITE" id="PS00622">
    <property type="entry name" value="HTH_LUXR_1"/>
    <property type="match status" value="1"/>
</dbReference>
<dbReference type="InterPro" id="IPR011006">
    <property type="entry name" value="CheY-like_superfamily"/>
</dbReference>
<dbReference type="PANTHER" id="PTHR43214">
    <property type="entry name" value="TWO-COMPONENT RESPONSE REGULATOR"/>
    <property type="match status" value="1"/>
</dbReference>
<dbReference type="GO" id="GO:0000160">
    <property type="term" value="P:phosphorelay signal transduction system"/>
    <property type="evidence" value="ECO:0007669"/>
    <property type="project" value="InterPro"/>
</dbReference>
<feature type="domain" description="HTH luxR-type" evidence="6">
    <location>
        <begin position="143"/>
        <end position="208"/>
    </location>
</feature>
<dbReference type="Gene3D" id="3.40.50.2300">
    <property type="match status" value="1"/>
</dbReference>
<evidence type="ECO:0000256" key="5">
    <source>
        <dbReference type="PROSITE-ProRule" id="PRU00169"/>
    </source>
</evidence>
<keyword evidence="2" id="KW-0805">Transcription regulation</keyword>
<keyword evidence="3" id="KW-0238">DNA-binding</keyword>
<dbReference type="PANTHER" id="PTHR43214:SF41">
    <property type="entry name" value="NITRATE_NITRITE RESPONSE REGULATOR PROTEIN NARP"/>
    <property type="match status" value="1"/>
</dbReference>
<evidence type="ECO:0000259" key="6">
    <source>
        <dbReference type="PROSITE" id="PS50043"/>
    </source>
</evidence>
<dbReference type="PROSITE" id="PS50110">
    <property type="entry name" value="RESPONSE_REGULATORY"/>
    <property type="match status" value="1"/>
</dbReference>
<dbReference type="SUPFAM" id="SSF46894">
    <property type="entry name" value="C-terminal effector domain of the bipartite response regulators"/>
    <property type="match status" value="1"/>
</dbReference>
<evidence type="ECO:0000256" key="4">
    <source>
        <dbReference type="ARBA" id="ARBA00023163"/>
    </source>
</evidence>
<protein>
    <submittedName>
        <fullName evidence="8">Two component transcriptional regulator, LuxR family</fullName>
    </submittedName>
</protein>
<dbReference type="InterPro" id="IPR036388">
    <property type="entry name" value="WH-like_DNA-bd_sf"/>
</dbReference>
<dbReference type="RefSeq" id="WP_090149026.1">
    <property type="nucleotide sequence ID" value="NZ_FNAN01000006.1"/>
</dbReference>
<dbReference type="Pfam" id="PF00196">
    <property type="entry name" value="GerE"/>
    <property type="match status" value="1"/>
</dbReference>
<feature type="domain" description="Response regulatory" evidence="7">
    <location>
        <begin position="2"/>
        <end position="117"/>
    </location>
</feature>
<name>A0A1G7EC38_9BACT</name>
<organism evidence="8 9">
    <name type="scientific">Dyadobacter soli</name>
    <dbReference type="NCBI Taxonomy" id="659014"/>
    <lineage>
        <taxon>Bacteria</taxon>
        <taxon>Pseudomonadati</taxon>
        <taxon>Bacteroidota</taxon>
        <taxon>Cytophagia</taxon>
        <taxon>Cytophagales</taxon>
        <taxon>Spirosomataceae</taxon>
        <taxon>Dyadobacter</taxon>
    </lineage>
</organism>
<evidence type="ECO:0000256" key="3">
    <source>
        <dbReference type="ARBA" id="ARBA00023125"/>
    </source>
</evidence>
<dbReference type="OrthoDB" id="941065at2"/>
<evidence type="ECO:0000259" key="7">
    <source>
        <dbReference type="PROSITE" id="PS50110"/>
    </source>
</evidence>
<dbReference type="Pfam" id="PF00072">
    <property type="entry name" value="Response_reg"/>
    <property type="match status" value="1"/>
</dbReference>
<sequence length="208" mass="22946">MKILVIDGHPLMRAAIKREVKDHKPQARVMLAAQLEEAMNVIENQSFDMTIIEIGIPGAGMQTIREMRATGRVGKILVYSSMSEATYALPAVSSGAHGFLSKQASGDELRIAIDMVLESKTYFSTTIQERLLSQIISNVSSSDHNPLQALSARERLVMPLLLDGSKVFAIAKMLELKESTISTIKANIYKKLKVKNIVDLSEKMKMLG</sequence>
<dbReference type="GO" id="GO:0003677">
    <property type="term" value="F:DNA binding"/>
    <property type="evidence" value="ECO:0007669"/>
    <property type="project" value="UniProtKB-KW"/>
</dbReference>
<dbReference type="PRINTS" id="PR00038">
    <property type="entry name" value="HTHLUXR"/>
</dbReference>
<dbReference type="Gene3D" id="1.10.10.10">
    <property type="entry name" value="Winged helix-like DNA-binding domain superfamily/Winged helix DNA-binding domain"/>
    <property type="match status" value="1"/>
</dbReference>
<dbReference type="InterPro" id="IPR000792">
    <property type="entry name" value="Tscrpt_reg_LuxR_C"/>
</dbReference>
<dbReference type="GO" id="GO:0006355">
    <property type="term" value="P:regulation of DNA-templated transcription"/>
    <property type="evidence" value="ECO:0007669"/>
    <property type="project" value="InterPro"/>
</dbReference>
<evidence type="ECO:0000313" key="9">
    <source>
        <dbReference type="Proteomes" id="UP000198748"/>
    </source>
</evidence>
<dbReference type="Proteomes" id="UP000198748">
    <property type="component" value="Unassembled WGS sequence"/>
</dbReference>
<dbReference type="SMART" id="SM00421">
    <property type="entry name" value="HTH_LUXR"/>
    <property type="match status" value="1"/>
</dbReference>
<keyword evidence="4" id="KW-0804">Transcription</keyword>
<comment type="caution">
    <text evidence="5">Lacks conserved residue(s) required for the propagation of feature annotation.</text>
</comment>
<dbReference type="InterPro" id="IPR058245">
    <property type="entry name" value="NreC/VraR/RcsB-like_REC"/>
</dbReference>
<dbReference type="AlphaFoldDB" id="A0A1G7EC38"/>
<evidence type="ECO:0000313" key="8">
    <source>
        <dbReference type="EMBL" id="SDE61223.1"/>
    </source>
</evidence>
<gene>
    <name evidence="8" type="ORF">SAMN04487996_10620</name>
</gene>
<dbReference type="STRING" id="659014.SAMN04487996_10620"/>
<proteinExistence type="predicted"/>
<keyword evidence="9" id="KW-1185">Reference proteome</keyword>